<name>A0A2N0DEF4_RHISU</name>
<keyword evidence="2" id="KW-0012">Acyltransferase</keyword>
<dbReference type="GO" id="GO:0016747">
    <property type="term" value="F:acyltransferase activity, transferring groups other than amino-acyl groups"/>
    <property type="evidence" value="ECO:0007669"/>
    <property type="project" value="InterPro"/>
</dbReference>
<dbReference type="Proteomes" id="UP000232164">
    <property type="component" value="Unassembled WGS sequence"/>
</dbReference>
<dbReference type="InterPro" id="IPR016181">
    <property type="entry name" value="Acyl_CoA_acyltransferase"/>
</dbReference>
<reference evidence="6 7" key="1">
    <citation type="submission" date="2017-11" db="EMBL/GenBank/DDBJ databases">
        <authorList>
            <person name="Han C.G."/>
        </authorList>
    </citation>
    <scope>NUCLEOTIDE SEQUENCE [LARGE SCALE GENOMIC DNA]</scope>
    <source>
        <strain evidence="6 7">HCNT1</strain>
    </source>
</reference>
<evidence type="ECO:0000313" key="6">
    <source>
        <dbReference type="EMBL" id="PKA44485.1"/>
    </source>
</evidence>
<protein>
    <submittedName>
        <fullName evidence="6">GNAT family N-acetyltransferase</fullName>
    </submittedName>
</protein>
<dbReference type="InterPro" id="IPR000182">
    <property type="entry name" value="GNAT_dom"/>
</dbReference>
<evidence type="ECO:0000313" key="7">
    <source>
        <dbReference type="Proteomes" id="UP000232164"/>
    </source>
</evidence>
<evidence type="ECO:0000256" key="3">
    <source>
        <dbReference type="ARBA" id="ARBA00050603"/>
    </source>
</evidence>
<accession>A0A2N0DEF4</accession>
<gene>
    <name evidence="6" type="ORF">CWR43_06065</name>
</gene>
<sequence>MIIRNAQSGDLETVAEIYNHAVLNTTAIFNDSIVDAANRAAWLAERTRLGYPVLVAVDDDGSVMGYASFGDWRAFDGYRHTVEHSVYVHIDHRGEGIAESLMKALIERAREIGKHVMIAGIESRNVASIRLHEKLGFGSVEPIRQVGVKFGEWLDLTFMYLTLDDRPTPN</sequence>
<dbReference type="Gene3D" id="3.40.630.30">
    <property type="match status" value="1"/>
</dbReference>
<dbReference type="EMBL" id="PIQN01000004">
    <property type="protein sequence ID" value="PKA44485.1"/>
    <property type="molecule type" value="Genomic_DNA"/>
</dbReference>
<comment type="caution">
    <text evidence="6">The sequence shown here is derived from an EMBL/GenBank/DDBJ whole genome shotgun (WGS) entry which is preliminary data.</text>
</comment>
<dbReference type="CDD" id="cd04301">
    <property type="entry name" value="NAT_SF"/>
    <property type="match status" value="1"/>
</dbReference>
<evidence type="ECO:0000256" key="1">
    <source>
        <dbReference type="ARBA" id="ARBA00022679"/>
    </source>
</evidence>
<dbReference type="RefSeq" id="WP_100770640.1">
    <property type="nucleotide sequence ID" value="NZ_PIQN01000004.1"/>
</dbReference>
<dbReference type="Pfam" id="PF00583">
    <property type="entry name" value="Acetyltransf_1"/>
    <property type="match status" value="1"/>
</dbReference>
<comment type="catalytic activity">
    <reaction evidence="4">
        <text>L-methionine sulfone + acetyl-CoA = N-acetyl-L-methionine sulfone + CoA + H(+)</text>
        <dbReference type="Rhea" id="RHEA:47656"/>
        <dbReference type="ChEBI" id="CHEBI:15378"/>
        <dbReference type="ChEBI" id="CHEBI:57287"/>
        <dbReference type="ChEBI" id="CHEBI:57288"/>
        <dbReference type="ChEBI" id="CHEBI:87824"/>
        <dbReference type="ChEBI" id="CHEBI:87825"/>
    </reaction>
</comment>
<dbReference type="FunFam" id="3.40.630.30:FF:000026">
    <property type="entry name" value="Phosphinothricin acetyltransferase"/>
    <property type="match status" value="1"/>
</dbReference>
<dbReference type="PANTHER" id="PTHR43072">
    <property type="entry name" value="N-ACETYLTRANSFERASE"/>
    <property type="match status" value="1"/>
</dbReference>
<evidence type="ECO:0000256" key="2">
    <source>
        <dbReference type="ARBA" id="ARBA00023315"/>
    </source>
</evidence>
<proteinExistence type="predicted"/>
<evidence type="ECO:0000259" key="5">
    <source>
        <dbReference type="PROSITE" id="PS51186"/>
    </source>
</evidence>
<evidence type="ECO:0000256" key="4">
    <source>
        <dbReference type="ARBA" id="ARBA00051334"/>
    </source>
</evidence>
<dbReference type="PANTHER" id="PTHR43072:SF23">
    <property type="entry name" value="UPF0039 PROTEIN C11D3.02C"/>
    <property type="match status" value="1"/>
</dbReference>
<keyword evidence="1 6" id="KW-0808">Transferase</keyword>
<dbReference type="SUPFAM" id="SSF55729">
    <property type="entry name" value="Acyl-CoA N-acyltransferases (Nat)"/>
    <property type="match status" value="1"/>
</dbReference>
<dbReference type="PROSITE" id="PS51186">
    <property type="entry name" value="GNAT"/>
    <property type="match status" value="1"/>
</dbReference>
<dbReference type="AlphaFoldDB" id="A0A2N0DEF4"/>
<organism evidence="6 7">
    <name type="scientific">Rhizobium sullae</name>
    <name type="common">Rhizobium hedysari</name>
    <dbReference type="NCBI Taxonomy" id="50338"/>
    <lineage>
        <taxon>Bacteria</taxon>
        <taxon>Pseudomonadati</taxon>
        <taxon>Pseudomonadota</taxon>
        <taxon>Alphaproteobacteria</taxon>
        <taxon>Hyphomicrobiales</taxon>
        <taxon>Rhizobiaceae</taxon>
        <taxon>Rhizobium/Agrobacterium group</taxon>
        <taxon>Rhizobium</taxon>
    </lineage>
</organism>
<feature type="domain" description="N-acetyltransferase" evidence="5">
    <location>
        <begin position="1"/>
        <end position="164"/>
    </location>
</feature>
<comment type="catalytic activity">
    <reaction evidence="3">
        <text>L-methionine sulfoximine + acetyl-CoA = N-acetyl-L-methionine sulfoximine + CoA + H(+)</text>
        <dbReference type="Rhea" id="RHEA:47660"/>
        <dbReference type="ChEBI" id="CHEBI:15378"/>
        <dbReference type="ChEBI" id="CHEBI:57287"/>
        <dbReference type="ChEBI" id="CHEBI:57288"/>
        <dbReference type="ChEBI" id="CHEBI:87826"/>
        <dbReference type="ChEBI" id="CHEBI:87827"/>
    </reaction>
</comment>
<reference evidence="6 7" key="2">
    <citation type="submission" date="2017-12" db="EMBL/GenBank/DDBJ databases">
        <title>Genome sequence of Rhizobium sullae HCNT1 isolated from Sulla coronaria nodules and featuring peculiar denitrification phenotypes.</title>
        <authorList>
            <person name="De Diego-Diaz B."/>
            <person name="Treu L."/>
            <person name="Campanaro S."/>
            <person name="Da Silva Duarte V."/>
            <person name="Basaglia M."/>
            <person name="Favaro L."/>
            <person name="Casella S."/>
            <person name="Squartini A."/>
        </authorList>
    </citation>
    <scope>NUCLEOTIDE SEQUENCE [LARGE SCALE GENOMIC DNA]</scope>
    <source>
        <strain evidence="6 7">HCNT1</strain>
    </source>
</reference>